<feature type="transmembrane region" description="Helical" evidence="8">
    <location>
        <begin position="367"/>
        <end position="385"/>
    </location>
</feature>
<comment type="similarity">
    <text evidence="2">Belongs to the ammonia transporter channel (TC 1.A.11.2) family.</text>
</comment>
<comment type="subcellular location">
    <subcellularLocation>
        <location evidence="1">Membrane</location>
        <topology evidence="1">Multi-pass membrane protein</topology>
    </subcellularLocation>
</comment>
<feature type="domain" description="Ammonium transporter AmtB-like" evidence="9">
    <location>
        <begin position="13"/>
        <end position="415"/>
    </location>
</feature>
<dbReference type="PANTHER" id="PTHR43029">
    <property type="entry name" value="AMMONIUM TRANSPORTER MEP2"/>
    <property type="match status" value="1"/>
</dbReference>
<evidence type="ECO:0000256" key="2">
    <source>
        <dbReference type="ARBA" id="ARBA00005887"/>
    </source>
</evidence>
<dbReference type="EMBL" id="CAEZUX010000134">
    <property type="protein sequence ID" value="CAB4620446.1"/>
    <property type="molecule type" value="Genomic_DNA"/>
</dbReference>
<dbReference type="GO" id="GO:0005886">
    <property type="term" value="C:plasma membrane"/>
    <property type="evidence" value="ECO:0007669"/>
    <property type="project" value="TreeGrafter"/>
</dbReference>
<dbReference type="PANTHER" id="PTHR43029:SF10">
    <property type="entry name" value="AMMONIUM TRANSPORTER MEP2"/>
    <property type="match status" value="1"/>
</dbReference>
<proteinExistence type="inferred from homology"/>
<feature type="transmembrane region" description="Helical" evidence="8">
    <location>
        <begin position="323"/>
        <end position="342"/>
    </location>
</feature>
<sequence>MLFAADIDTGATAWVLISIGLVAFMTPGLAFFYGGMVRSKNILGMLMQNIFAMGLISVLWAVVGFSLAFGGTGKYIGNFDFAFMRDLSTIAELPGYTGDFGLVIPIMAFFAFQMMFAVITPALITGATADRLKFSAYAILIGVWAVIVYPTVAHWVFSPNGWLFQLGALDFAGGAVIHVNAGVAALAIVLVLGNRKGWPREAMPPHNLPFTVLGTGILWFGWFGFNAGSALAANGLAAQALVNTHLAAAAAMCGWLVVEKLKAGHATTLGAASGAVAGLVAITPCAGFVGGMSPIIIGLIAGVVCYLALSLKTKFGFDDSLDVIAVHLVGGILGAVLLGFFADVKVNSLGFDGVFFGGGTELLQDQLVALGATIVFSFVITWVVAKVLDVTIGLRVSAEDELVGLDQSQHAESAYQ</sequence>
<feature type="transmembrane region" description="Helical" evidence="8">
    <location>
        <begin position="136"/>
        <end position="157"/>
    </location>
</feature>
<evidence type="ECO:0000256" key="3">
    <source>
        <dbReference type="ARBA" id="ARBA00022448"/>
    </source>
</evidence>
<dbReference type="Gene3D" id="1.10.3430.10">
    <property type="entry name" value="Ammonium transporter AmtB like domains"/>
    <property type="match status" value="1"/>
</dbReference>
<dbReference type="InterPro" id="IPR029020">
    <property type="entry name" value="Ammonium/urea_transptr"/>
</dbReference>
<keyword evidence="3" id="KW-0813">Transport</keyword>
<evidence type="ECO:0000256" key="6">
    <source>
        <dbReference type="ARBA" id="ARBA00023136"/>
    </source>
</evidence>
<evidence type="ECO:0000256" key="1">
    <source>
        <dbReference type="ARBA" id="ARBA00004141"/>
    </source>
</evidence>
<dbReference type="SUPFAM" id="SSF111352">
    <property type="entry name" value="Ammonium transporter"/>
    <property type="match status" value="1"/>
</dbReference>
<feature type="transmembrane region" description="Helical" evidence="8">
    <location>
        <begin position="102"/>
        <end position="124"/>
    </location>
</feature>
<feature type="transmembrane region" description="Helical" evidence="8">
    <location>
        <begin position="46"/>
        <end position="69"/>
    </location>
</feature>
<feature type="transmembrane region" description="Helical" evidence="8">
    <location>
        <begin position="12"/>
        <end position="34"/>
    </location>
</feature>
<evidence type="ECO:0000313" key="10">
    <source>
        <dbReference type="EMBL" id="CAB4620446.1"/>
    </source>
</evidence>
<evidence type="ECO:0000256" key="5">
    <source>
        <dbReference type="ARBA" id="ARBA00022989"/>
    </source>
</evidence>
<dbReference type="NCBIfam" id="TIGR00836">
    <property type="entry name" value="amt"/>
    <property type="match status" value="1"/>
</dbReference>
<dbReference type="PROSITE" id="PS01219">
    <property type="entry name" value="AMMONIUM_TRANSP"/>
    <property type="match status" value="1"/>
</dbReference>
<keyword evidence="4 8" id="KW-0812">Transmembrane</keyword>
<evidence type="ECO:0000256" key="8">
    <source>
        <dbReference type="SAM" id="Phobius"/>
    </source>
</evidence>
<evidence type="ECO:0000259" key="9">
    <source>
        <dbReference type="Pfam" id="PF00909"/>
    </source>
</evidence>
<evidence type="ECO:0000256" key="7">
    <source>
        <dbReference type="ARBA" id="ARBA00023177"/>
    </source>
</evidence>
<keyword evidence="6 8" id="KW-0472">Membrane</keyword>
<accession>A0A6J6I500</accession>
<feature type="transmembrane region" description="Helical" evidence="8">
    <location>
        <begin position="295"/>
        <end position="311"/>
    </location>
</feature>
<feature type="transmembrane region" description="Helical" evidence="8">
    <location>
        <begin position="237"/>
        <end position="257"/>
    </location>
</feature>
<keyword evidence="5 8" id="KW-1133">Transmembrane helix</keyword>
<organism evidence="10">
    <name type="scientific">freshwater metagenome</name>
    <dbReference type="NCBI Taxonomy" id="449393"/>
    <lineage>
        <taxon>unclassified sequences</taxon>
        <taxon>metagenomes</taxon>
        <taxon>ecological metagenomes</taxon>
    </lineage>
</organism>
<dbReference type="AlphaFoldDB" id="A0A6J6I500"/>
<dbReference type="Pfam" id="PF00909">
    <property type="entry name" value="Ammonium_transp"/>
    <property type="match status" value="1"/>
</dbReference>
<dbReference type="InterPro" id="IPR018047">
    <property type="entry name" value="Ammonium_transpt_CS"/>
</dbReference>
<evidence type="ECO:0000256" key="4">
    <source>
        <dbReference type="ARBA" id="ARBA00022692"/>
    </source>
</evidence>
<feature type="transmembrane region" description="Helical" evidence="8">
    <location>
        <begin position="206"/>
        <end position="225"/>
    </location>
</feature>
<feature type="transmembrane region" description="Helical" evidence="8">
    <location>
        <begin position="177"/>
        <end position="194"/>
    </location>
</feature>
<protein>
    <submittedName>
        <fullName evidence="10">Unannotated protein</fullName>
    </submittedName>
</protein>
<dbReference type="GO" id="GO:0008519">
    <property type="term" value="F:ammonium channel activity"/>
    <property type="evidence" value="ECO:0007669"/>
    <property type="project" value="InterPro"/>
</dbReference>
<feature type="transmembrane region" description="Helical" evidence="8">
    <location>
        <begin position="269"/>
        <end position="289"/>
    </location>
</feature>
<gene>
    <name evidence="10" type="ORF">UFOPK1874_01012</name>
</gene>
<name>A0A6J6I500_9ZZZZ</name>
<keyword evidence="7" id="KW-0924">Ammonia transport</keyword>
<reference evidence="10" key="1">
    <citation type="submission" date="2020-05" db="EMBL/GenBank/DDBJ databases">
        <authorList>
            <person name="Chiriac C."/>
            <person name="Salcher M."/>
            <person name="Ghai R."/>
            <person name="Kavagutti S V."/>
        </authorList>
    </citation>
    <scope>NUCLEOTIDE SEQUENCE</scope>
</reference>
<dbReference type="InterPro" id="IPR024041">
    <property type="entry name" value="NH4_transpt_AmtB-like_dom"/>
</dbReference>
<dbReference type="InterPro" id="IPR001905">
    <property type="entry name" value="Ammonium_transpt"/>
</dbReference>